<dbReference type="InterPro" id="IPR016181">
    <property type="entry name" value="Acyl_CoA_acyltransferase"/>
</dbReference>
<dbReference type="CDD" id="cd04301">
    <property type="entry name" value="NAT_SF"/>
    <property type="match status" value="1"/>
</dbReference>
<evidence type="ECO:0000256" key="2">
    <source>
        <dbReference type="ARBA" id="ARBA00023315"/>
    </source>
</evidence>
<accession>A0A1N7GLM9</accession>
<dbReference type="Proteomes" id="UP000186096">
    <property type="component" value="Unassembled WGS sequence"/>
</dbReference>
<proteinExistence type="predicted"/>
<dbReference type="GO" id="GO:0016747">
    <property type="term" value="F:acyltransferase activity, transferring groups other than amino-acyl groups"/>
    <property type="evidence" value="ECO:0007669"/>
    <property type="project" value="InterPro"/>
</dbReference>
<dbReference type="PANTHER" id="PTHR43877">
    <property type="entry name" value="AMINOALKYLPHOSPHONATE N-ACETYLTRANSFERASE-RELATED-RELATED"/>
    <property type="match status" value="1"/>
</dbReference>
<dbReference type="AlphaFoldDB" id="A0A1N7GLM9"/>
<dbReference type="Gene3D" id="3.40.630.30">
    <property type="match status" value="1"/>
</dbReference>
<name>A0A1N7GLM9_9ACTN</name>
<dbReference type="SUPFAM" id="SSF55729">
    <property type="entry name" value="Acyl-CoA N-acyltransferases (Nat)"/>
    <property type="match status" value="1"/>
</dbReference>
<reference evidence="5" key="1">
    <citation type="submission" date="2017-01" db="EMBL/GenBank/DDBJ databases">
        <authorList>
            <person name="Varghese N."/>
            <person name="Submissions S."/>
        </authorList>
    </citation>
    <scope>NUCLEOTIDE SEQUENCE [LARGE SCALE GENOMIC DNA]</scope>
    <source>
        <strain evidence="5">ATCC 12950</strain>
    </source>
</reference>
<dbReference type="RefSeq" id="WP_076440762.1">
    <property type="nucleotide sequence ID" value="NZ_FTNI01000030.1"/>
</dbReference>
<keyword evidence="1 4" id="KW-0808">Transferase</keyword>
<dbReference type="InterPro" id="IPR000182">
    <property type="entry name" value="GNAT_dom"/>
</dbReference>
<gene>
    <name evidence="4" type="ORF">SAMN05421833_13027</name>
</gene>
<feature type="domain" description="N-acetyltransferase" evidence="3">
    <location>
        <begin position="1"/>
        <end position="151"/>
    </location>
</feature>
<dbReference type="PROSITE" id="PS51186">
    <property type="entry name" value="GNAT"/>
    <property type="match status" value="1"/>
</dbReference>
<dbReference type="Pfam" id="PF00583">
    <property type="entry name" value="Acetyltransf_1"/>
    <property type="match status" value="1"/>
</dbReference>
<keyword evidence="5" id="KW-1185">Reference proteome</keyword>
<sequence>MRIVEDDLSGPQIAEFLREHVGEMRSITPLESKHALDLDALRTPEVTFWSVMDGDTVVGCGAIKRLDPAHAELKSMRTAASRKRGGVASLLLEHIIAEARRMGFIRLSLETGSADFFLPARRLYEKFGFVHCEPFADYRPDPNSVFMTRPL</sequence>
<evidence type="ECO:0000259" key="3">
    <source>
        <dbReference type="PROSITE" id="PS51186"/>
    </source>
</evidence>
<protein>
    <submittedName>
        <fullName evidence="4">Putative acetyltransferase</fullName>
    </submittedName>
</protein>
<evidence type="ECO:0000313" key="5">
    <source>
        <dbReference type="Proteomes" id="UP000186096"/>
    </source>
</evidence>
<dbReference type="PANTHER" id="PTHR43877:SF5">
    <property type="entry name" value="BLL8307 PROTEIN"/>
    <property type="match status" value="1"/>
</dbReference>
<dbReference type="OrthoDB" id="9803233at2"/>
<evidence type="ECO:0000313" key="4">
    <source>
        <dbReference type="EMBL" id="SIS13432.1"/>
    </source>
</evidence>
<evidence type="ECO:0000256" key="1">
    <source>
        <dbReference type="ARBA" id="ARBA00022679"/>
    </source>
</evidence>
<keyword evidence="2" id="KW-0012">Acyltransferase</keyword>
<dbReference type="EMBL" id="FTNI01000030">
    <property type="protein sequence ID" value="SIS13432.1"/>
    <property type="molecule type" value="Genomic_DNA"/>
</dbReference>
<dbReference type="STRING" id="58117.SAMN05421833_13027"/>
<organism evidence="4 5">
    <name type="scientific">Microbispora rosea</name>
    <dbReference type="NCBI Taxonomy" id="58117"/>
    <lineage>
        <taxon>Bacteria</taxon>
        <taxon>Bacillati</taxon>
        <taxon>Actinomycetota</taxon>
        <taxon>Actinomycetes</taxon>
        <taxon>Streptosporangiales</taxon>
        <taxon>Streptosporangiaceae</taxon>
        <taxon>Microbispora</taxon>
    </lineage>
</organism>
<dbReference type="InterPro" id="IPR050832">
    <property type="entry name" value="Bact_Acetyltransf"/>
</dbReference>